<keyword evidence="1" id="KW-0472">Membrane</keyword>
<keyword evidence="1" id="KW-0812">Transmembrane</keyword>
<reference evidence="2" key="1">
    <citation type="journal article" date="2023" name="Front. Mar. Sci.">
        <title>A new Merluccius polli reference genome to investigate the effects of global change in West African waters.</title>
        <authorList>
            <person name="Mateo J.L."/>
            <person name="Blanco-Fernandez C."/>
            <person name="Garcia-Vazquez E."/>
            <person name="Machado-Schiaffino G."/>
        </authorList>
    </citation>
    <scope>NUCLEOTIDE SEQUENCE</scope>
    <source>
        <strain evidence="2">C29</strain>
        <tissue evidence="2">Fin</tissue>
    </source>
</reference>
<accession>A0AA47NCC0</accession>
<proteinExistence type="predicted"/>
<sequence>MRSMGKADGVHVVKDFKLNIDSLCWERQQNMSTHLDVLPAPWIPAGLYGVLPPDVGPVFSPSRWLFLDSLVALGTGGSVLWRHVLQHVPTHTVSIIHFMLSCDTYLRVAYLRVAYLWVAYLRVAYLRVAYLRVACLRVAYLRVVYLRVAYLRVVYLRVACLRVAYLRVVYLRVVYLWVAYLRVAYLWVAYLRATFMAWCIYSASYGVNQGSEPVQGTKTKTENERNFTRNGNGNENQMVFNCSGTETLF</sequence>
<dbReference type="EMBL" id="JAOPHQ010000020">
    <property type="protein sequence ID" value="KAK0156224.1"/>
    <property type="molecule type" value="Genomic_DNA"/>
</dbReference>
<dbReference type="Proteomes" id="UP001174136">
    <property type="component" value="Unassembled WGS sequence"/>
</dbReference>
<organism evidence="2 3">
    <name type="scientific">Merluccius polli</name>
    <name type="common">Benguela hake</name>
    <name type="synonym">Merluccius cadenati</name>
    <dbReference type="NCBI Taxonomy" id="89951"/>
    <lineage>
        <taxon>Eukaryota</taxon>
        <taxon>Metazoa</taxon>
        <taxon>Chordata</taxon>
        <taxon>Craniata</taxon>
        <taxon>Vertebrata</taxon>
        <taxon>Euteleostomi</taxon>
        <taxon>Actinopterygii</taxon>
        <taxon>Neopterygii</taxon>
        <taxon>Teleostei</taxon>
        <taxon>Neoteleostei</taxon>
        <taxon>Acanthomorphata</taxon>
        <taxon>Zeiogadaria</taxon>
        <taxon>Gadariae</taxon>
        <taxon>Gadiformes</taxon>
        <taxon>Gadoidei</taxon>
        <taxon>Merlucciidae</taxon>
        <taxon>Merluccius</taxon>
    </lineage>
</organism>
<evidence type="ECO:0000256" key="1">
    <source>
        <dbReference type="SAM" id="Phobius"/>
    </source>
</evidence>
<keyword evidence="3" id="KW-1185">Reference proteome</keyword>
<name>A0AA47NCC0_MERPO</name>
<comment type="caution">
    <text evidence="2">The sequence shown here is derived from an EMBL/GenBank/DDBJ whole genome shotgun (WGS) entry which is preliminary data.</text>
</comment>
<evidence type="ECO:0000313" key="2">
    <source>
        <dbReference type="EMBL" id="KAK0156224.1"/>
    </source>
</evidence>
<dbReference type="AlphaFoldDB" id="A0AA47NCC0"/>
<feature type="transmembrane region" description="Helical" evidence="1">
    <location>
        <begin position="105"/>
        <end position="123"/>
    </location>
</feature>
<evidence type="ECO:0000313" key="3">
    <source>
        <dbReference type="Proteomes" id="UP001174136"/>
    </source>
</evidence>
<gene>
    <name evidence="2" type="ORF">N1851_000477</name>
</gene>
<keyword evidence="1" id="KW-1133">Transmembrane helix</keyword>
<evidence type="ECO:0008006" key="4">
    <source>
        <dbReference type="Google" id="ProtNLM"/>
    </source>
</evidence>
<protein>
    <recommendedName>
        <fullName evidence="4">Transmembrane protein</fullName>
    </recommendedName>
</protein>